<dbReference type="EMBL" id="LN890280">
    <property type="protein sequence ID" value="CUR52309.1"/>
    <property type="molecule type" value="Genomic_DNA"/>
</dbReference>
<dbReference type="KEGG" id="ndv:NDEV_1544"/>
<gene>
    <name evidence="1" type="ORF">NDEV_1544</name>
</gene>
<keyword evidence="2" id="KW-1185">Reference proteome</keyword>
<protein>
    <submittedName>
        <fullName evidence="1">Uncharacterized protein</fullName>
    </submittedName>
</protein>
<proteinExistence type="predicted"/>
<dbReference type="Proteomes" id="UP000196239">
    <property type="component" value="Chromosome 1"/>
</dbReference>
<evidence type="ECO:0000313" key="1">
    <source>
        <dbReference type="EMBL" id="CUR52309.1"/>
    </source>
</evidence>
<reference evidence="2" key="1">
    <citation type="submission" date="2015-10" db="EMBL/GenBank/DDBJ databases">
        <authorList>
            <person name="Lehtovirta-Morley L.E."/>
            <person name="Vieille C."/>
        </authorList>
    </citation>
    <scope>NUCLEOTIDE SEQUENCE [LARGE SCALE GENOMIC DNA]</scope>
</reference>
<evidence type="ECO:0000313" key="2">
    <source>
        <dbReference type="Proteomes" id="UP000196239"/>
    </source>
</evidence>
<organism evidence="1 2">
    <name type="scientific">Nitrosotalea devaniterrae</name>
    <dbReference type="NCBI Taxonomy" id="1078905"/>
    <lineage>
        <taxon>Archaea</taxon>
        <taxon>Nitrososphaerota</taxon>
        <taxon>Nitrososphaeria</taxon>
        <taxon>Nitrosotaleales</taxon>
        <taxon>Nitrosotaleaceae</taxon>
        <taxon>Nitrosotalea</taxon>
    </lineage>
</organism>
<name>A0A128A4N0_9ARCH</name>
<dbReference type="AlphaFoldDB" id="A0A128A4N0"/>
<sequence>MKPVLAATLLGVISVILLLPVANALTPRSDFGDNVSTYRLFGSKVCGDHLCKPGEWNTWINNLVSSQLKKFNTLIGIKNIPTNIKNASYDANNLPYTKGDITRISTFNMGGGQFTSFVSITNNGPLGVNHITISQTNPDVKTLKAWISPQWHSSISLYQTSFDTSKSSLTQDQTLNIVIVTDGKPAFTLDSLAAK</sequence>
<accession>A0A128A4N0</accession>